<dbReference type="InterPro" id="IPR005162">
    <property type="entry name" value="Retrotrans_gag_dom"/>
</dbReference>
<reference evidence="3" key="1">
    <citation type="journal article" date="2022" name="Int. J. Mol. Sci.">
        <title>Draft Genome of Tanacetum Coccineum: Genomic Comparison of Closely Related Tanacetum-Family Plants.</title>
        <authorList>
            <person name="Yamashiro T."/>
            <person name="Shiraishi A."/>
            <person name="Nakayama K."/>
            <person name="Satake H."/>
        </authorList>
    </citation>
    <scope>NUCLEOTIDE SEQUENCE</scope>
</reference>
<name>A0ABQ5IRC3_9ASTR</name>
<dbReference type="GO" id="GO:0003964">
    <property type="term" value="F:RNA-directed DNA polymerase activity"/>
    <property type="evidence" value="ECO:0007669"/>
    <property type="project" value="UniProtKB-KW"/>
</dbReference>
<keyword evidence="3" id="KW-0548">Nucleotidyltransferase</keyword>
<dbReference type="CDD" id="cd00303">
    <property type="entry name" value="retropepsin_like"/>
    <property type="match status" value="1"/>
</dbReference>
<dbReference type="Gene3D" id="2.40.70.10">
    <property type="entry name" value="Acid Proteases"/>
    <property type="match status" value="1"/>
</dbReference>
<evidence type="ECO:0000256" key="1">
    <source>
        <dbReference type="SAM" id="Coils"/>
    </source>
</evidence>
<evidence type="ECO:0000259" key="2">
    <source>
        <dbReference type="Pfam" id="PF03732"/>
    </source>
</evidence>
<dbReference type="InterPro" id="IPR021109">
    <property type="entry name" value="Peptidase_aspartic_dom_sf"/>
</dbReference>
<dbReference type="EMBL" id="BQNB010021045">
    <property type="protein sequence ID" value="GJU02290.1"/>
    <property type="molecule type" value="Genomic_DNA"/>
</dbReference>
<accession>A0ABQ5IRC3</accession>
<gene>
    <name evidence="3" type="ORF">Tco_1112628</name>
</gene>
<dbReference type="Pfam" id="PF08284">
    <property type="entry name" value="RVP_2"/>
    <property type="match status" value="1"/>
</dbReference>
<organism evidence="3 4">
    <name type="scientific">Tanacetum coccineum</name>
    <dbReference type="NCBI Taxonomy" id="301880"/>
    <lineage>
        <taxon>Eukaryota</taxon>
        <taxon>Viridiplantae</taxon>
        <taxon>Streptophyta</taxon>
        <taxon>Embryophyta</taxon>
        <taxon>Tracheophyta</taxon>
        <taxon>Spermatophyta</taxon>
        <taxon>Magnoliopsida</taxon>
        <taxon>eudicotyledons</taxon>
        <taxon>Gunneridae</taxon>
        <taxon>Pentapetalae</taxon>
        <taxon>asterids</taxon>
        <taxon>campanulids</taxon>
        <taxon>Asterales</taxon>
        <taxon>Asteraceae</taxon>
        <taxon>Asteroideae</taxon>
        <taxon>Anthemideae</taxon>
        <taxon>Anthemidinae</taxon>
        <taxon>Tanacetum</taxon>
    </lineage>
</organism>
<evidence type="ECO:0000313" key="3">
    <source>
        <dbReference type="EMBL" id="GJU02290.1"/>
    </source>
</evidence>
<proteinExistence type="predicted"/>
<dbReference type="InterPro" id="IPR032567">
    <property type="entry name" value="RTL1-rel"/>
</dbReference>
<keyword evidence="1" id="KW-0175">Coiled coil</keyword>
<dbReference type="PANTHER" id="PTHR15503:SF45">
    <property type="entry name" value="RNA-DIRECTED DNA POLYMERASE HOMOLOG"/>
    <property type="match status" value="1"/>
</dbReference>
<feature type="domain" description="Retrotransposon gag" evidence="2">
    <location>
        <begin position="53"/>
        <end position="149"/>
    </location>
</feature>
<comment type="caution">
    <text evidence="3">The sequence shown here is derived from an EMBL/GenBank/DDBJ whole genome shotgun (WGS) entry which is preliminary data.</text>
</comment>
<keyword evidence="3" id="KW-0808">Transferase</keyword>
<dbReference type="SUPFAM" id="SSF50630">
    <property type="entry name" value="Acid proteases"/>
    <property type="match status" value="1"/>
</dbReference>
<sequence>MYNLSVISTYEDFLNYQPCNFSGTEGVVGLARWFEKMESVFCISNCPPNSQVKFATCTLLDGALTWWNSHVQTIGIDEAYEMPWKDLMKLMIEVYRLRNEIQKLENELWNLCVKGTDVAGYTRRFQELTMLCPRMVHEENDKIERFIWGFLDNIQGNVTSSKPVRLQDAIRMANGLMDQKAVTVGNSEKRGYAGSAPYYNKCRLHHEGPCIVRNKAARNDAHGRAYALGGGDGNPNSNVVTGTFLLNNHYAYILFDSRADRSFVSTTFSALIDIPPTALDISYAVELDDGRIAESNTIIRGCTLSLLDHPFSTDLMPVELDSFDVIIGMDWLSRYHAVIICDKKIVRIPYGNEILIVRGDGSSKGKDKSEKKRLEDVPIIQDFLGVFLKDLPGLLPARQVEFQIDLVLGAAPIARAPYWLAPSEMQELFADDIK</sequence>
<evidence type="ECO:0000313" key="4">
    <source>
        <dbReference type="Proteomes" id="UP001151760"/>
    </source>
</evidence>
<keyword evidence="3" id="KW-0695">RNA-directed DNA polymerase</keyword>
<dbReference type="Proteomes" id="UP001151760">
    <property type="component" value="Unassembled WGS sequence"/>
</dbReference>
<reference evidence="3" key="2">
    <citation type="submission" date="2022-01" db="EMBL/GenBank/DDBJ databases">
        <authorList>
            <person name="Yamashiro T."/>
            <person name="Shiraishi A."/>
            <person name="Satake H."/>
            <person name="Nakayama K."/>
        </authorList>
    </citation>
    <scope>NUCLEOTIDE SEQUENCE</scope>
</reference>
<feature type="coiled-coil region" evidence="1">
    <location>
        <begin position="87"/>
        <end position="114"/>
    </location>
</feature>
<protein>
    <submittedName>
        <fullName evidence="3">Reverse transcriptase domain-containing protein</fullName>
    </submittedName>
</protein>
<dbReference type="PANTHER" id="PTHR15503">
    <property type="entry name" value="LDOC1 RELATED"/>
    <property type="match status" value="1"/>
</dbReference>
<keyword evidence="4" id="KW-1185">Reference proteome</keyword>
<dbReference type="Pfam" id="PF03732">
    <property type="entry name" value="Retrotrans_gag"/>
    <property type="match status" value="1"/>
</dbReference>